<dbReference type="PROSITE" id="PS00143">
    <property type="entry name" value="INSULINASE"/>
    <property type="match status" value="1"/>
</dbReference>
<sequence>MPEFRETTLPNGLRIAAEIDNRGYSAAFGYFVRSGARDEVDHESGLSHFLEHMMFKGTANRSAADVNRELDELGGQGNAYTSEEQTVYYATVLPKFQDRIVDLLSDMMRPSLAEVEFETERDVILEEIAKYEDQPPFGAFERALEVYFGPRGLGRRVLGTSESIETMKCEAMRAYFQRRYRPENMVLAASGNVDFDGLVEQAEKLSADWASTPMPSTPDPDDDKTVPAGISIDRHLEIPDAHQAYLIRMTDGPSAACDDRFATRALAAVVGDEGGSRLFWDLIDTGKAEVATVWPQEFMDTGAWFTYLVCDPADVKSNTKLIEDVIDRVVKDGVQKEELDQAINKATAGCIMQSERPSNRLFGLGSRWLTHREYFSTDDMLDRLKSLDVAAVSAAAKKYCSGESIEILAAKS</sequence>
<evidence type="ECO:0000259" key="4">
    <source>
        <dbReference type="Pfam" id="PF00675"/>
    </source>
</evidence>
<dbReference type="EMBL" id="VRLW01000001">
    <property type="protein sequence ID" value="KAA1259358.1"/>
    <property type="molecule type" value="Genomic_DNA"/>
</dbReference>
<proteinExistence type="inferred from homology"/>
<dbReference type="Pfam" id="PF05193">
    <property type="entry name" value="Peptidase_M16_C"/>
    <property type="match status" value="1"/>
</dbReference>
<dbReference type="PANTHER" id="PTHR11851:SF49">
    <property type="entry name" value="MITOCHONDRIAL-PROCESSING PEPTIDASE SUBUNIT ALPHA"/>
    <property type="match status" value="1"/>
</dbReference>
<protein>
    <submittedName>
        <fullName evidence="6">Insulinase (Peptidase family M16)</fullName>
    </submittedName>
</protein>
<comment type="caution">
    <text evidence="6">The sequence shown here is derived from an EMBL/GenBank/DDBJ whole genome shotgun (WGS) entry which is preliminary data.</text>
</comment>
<dbReference type="InterPro" id="IPR011249">
    <property type="entry name" value="Metalloenz_LuxS/M16"/>
</dbReference>
<organism evidence="6 7">
    <name type="scientific">Rubripirellula obstinata</name>
    <dbReference type="NCBI Taxonomy" id="406547"/>
    <lineage>
        <taxon>Bacteria</taxon>
        <taxon>Pseudomonadati</taxon>
        <taxon>Planctomycetota</taxon>
        <taxon>Planctomycetia</taxon>
        <taxon>Pirellulales</taxon>
        <taxon>Pirellulaceae</taxon>
        <taxon>Rubripirellula</taxon>
    </lineage>
</organism>
<gene>
    <name evidence="6" type="ORF">LF1_18900</name>
</gene>
<reference evidence="6 7" key="1">
    <citation type="submission" date="2019-08" db="EMBL/GenBank/DDBJ databases">
        <title>Deep-cultivation of Planctomycetes and their phenomic and genomic characterization uncovers novel biology.</title>
        <authorList>
            <person name="Wiegand S."/>
            <person name="Jogler M."/>
            <person name="Boedeker C."/>
            <person name="Pinto D."/>
            <person name="Vollmers J."/>
            <person name="Rivas-Marin E."/>
            <person name="Kohn T."/>
            <person name="Peeters S.H."/>
            <person name="Heuer A."/>
            <person name="Rast P."/>
            <person name="Oberbeckmann S."/>
            <person name="Bunk B."/>
            <person name="Jeske O."/>
            <person name="Meyerdierks A."/>
            <person name="Storesund J.E."/>
            <person name="Kallscheuer N."/>
            <person name="Luecker S."/>
            <person name="Lage O.M."/>
            <person name="Pohl T."/>
            <person name="Merkel B.J."/>
            <person name="Hornburger P."/>
            <person name="Mueller R.-W."/>
            <person name="Bruemmer F."/>
            <person name="Labrenz M."/>
            <person name="Spormann A.M."/>
            <person name="Op Den Camp H."/>
            <person name="Overmann J."/>
            <person name="Amann R."/>
            <person name="Jetten M.S.M."/>
            <person name="Mascher T."/>
            <person name="Medema M.H."/>
            <person name="Devos D.P."/>
            <person name="Kaster A.-K."/>
            <person name="Ovreas L."/>
            <person name="Rohde M."/>
            <person name="Galperin M.Y."/>
            <person name="Jogler C."/>
        </authorList>
    </citation>
    <scope>NUCLEOTIDE SEQUENCE [LARGE SCALE GENOMIC DNA]</scope>
    <source>
        <strain evidence="6 7">LF1</strain>
    </source>
</reference>
<dbReference type="Pfam" id="PF00675">
    <property type="entry name" value="Peptidase_M16"/>
    <property type="match status" value="1"/>
</dbReference>
<dbReference type="Gene3D" id="3.30.830.10">
    <property type="entry name" value="Metalloenzyme, LuxS/M16 peptidase-like"/>
    <property type="match status" value="2"/>
</dbReference>
<evidence type="ECO:0000256" key="1">
    <source>
        <dbReference type="ARBA" id="ARBA00001947"/>
    </source>
</evidence>
<dbReference type="AlphaFoldDB" id="A0A5B1CDZ3"/>
<dbReference type="GO" id="GO:0004222">
    <property type="term" value="F:metalloendopeptidase activity"/>
    <property type="evidence" value="ECO:0007669"/>
    <property type="project" value="InterPro"/>
</dbReference>
<comment type="cofactor">
    <cofactor evidence="1">
        <name>Zn(2+)</name>
        <dbReference type="ChEBI" id="CHEBI:29105"/>
    </cofactor>
</comment>
<dbReference type="InterPro" id="IPR001431">
    <property type="entry name" value="Pept_M16_Zn_BS"/>
</dbReference>
<evidence type="ECO:0000313" key="6">
    <source>
        <dbReference type="EMBL" id="KAA1259358.1"/>
    </source>
</evidence>
<dbReference type="OrthoDB" id="9811314at2"/>
<feature type="domain" description="Peptidase M16 N-terminal" evidence="4">
    <location>
        <begin position="15"/>
        <end position="160"/>
    </location>
</feature>
<dbReference type="InterPro" id="IPR007863">
    <property type="entry name" value="Peptidase_M16_C"/>
</dbReference>
<dbReference type="Proteomes" id="UP000322699">
    <property type="component" value="Unassembled WGS sequence"/>
</dbReference>
<name>A0A5B1CDZ3_9BACT</name>
<feature type="domain" description="Peptidase M16 C-terminal" evidence="5">
    <location>
        <begin position="170"/>
        <end position="345"/>
    </location>
</feature>
<evidence type="ECO:0000256" key="2">
    <source>
        <dbReference type="ARBA" id="ARBA00007261"/>
    </source>
</evidence>
<dbReference type="RefSeq" id="WP_068265999.1">
    <property type="nucleotide sequence ID" value="NZ_LWSK01000104.1"/>
</dbReference>
<evidence type="ECO:0000313" key="7">
    <source>
        <dbReference type="Proteomes" id="UP000322699"/>
    </source>
</evidence>
<comment type="similarity">
    <text evidence="2 3">Belongs to the peptidase M16 family.</text>
</comment>
<dbReference type="GO" id="GO:0046872">
    <property type="term" value="F:metal ion binding"/>
    <property type="evidence" value="ECO:0007669"/>
    <property type="project" value="InterPro"/>
</dbReference>
<dbReference type="GO" id="GO:0006508">
    <property type="term" value="P:proteolysis"/>
    <property type="evidence" value="ECO:0007669"/>
    <property type="project" value="InterPro"/>
</dbReference>
<evidence type="ECO:0000259" key="5">
    <source>
        <dbReference type="Pfam" id="PF05193"/>
    </source>
</evidence>
<dbReference type="SUPFAM" id="SSF63411">
    <property type="entry name" value="LuxS/MPP-like metallohydrolase"/>
    <property type="match status" value="2"/>
</dbReference>
<keyword evidence="7" id="KW-1185">Reference proteome</keyword>
<dbReference type="InterPro" id="IPR011765">
    <property type="entry name" value="Pept_M16_N"/>
</dbReference>
<evidence type="ECO:0000256" key="3">
    <source>
        <dbReference type="RuleBase" id="RU004447"/>
    </source>
</evidence>
<dbReference type="InterPro" id="IPR050361">
    <property type="entry name" value="MPP/UQCRC_Complex"/>
</dbReference>
<accession>A0A5B1CDZ3</accession>
<dbReference type="PANTHER" id="PTHR11851">
    <property type="entry name" value="METALLOPROTEASE"/>
    <property type="match status" value="1"/>
</dbReference>